<keyword evidence="3" id="KW-1185">Reference proteome</keyword>
<feature type="compositionally biased region" description="Pro residues" evidence="1">
    <location>
        <begin position="1"/>
        <end position="11"/>
    </location>
</feature>
<protein>
    <recommendedName>
        <fullName evidence="4">Myb-like protein X</fullName>
    </recommendedName>
</protein>
<dbReference type="PANTHER" id="PTHR34660">
    <property type="entry name" value="MYB-LIKE PROTEIN X"/>
    <property type="match status" value="1"/>
</dbReference>
<evidence type="ECO:0000313" key="3">
    <source>
        <dbReference type="Proteomes" id="UP001642260"/>
    </source>
</evidence>
<feature type="compositionally biased region" description="Basic and acidic residues" evidence="1">
    <location>
        <begin position="220"/>
        <end position="230"/>
    </location>
</feature>
<dbReference type="PANTHER" id="PTHR34660:SF16">
    <property type="entry name" value="BNAA01G32390D PROTEIN"/>
    <property type="match status" value="1"/>
</dbReference>
<feature type="compositionally biased region" description="Basic and acidic residues" evidence="1">
    <location>
        <begin position="238"/>
        <end position="268"/>
    </location>
</feature>
<reference evidence="2 3" key="1">
    <citation type="submission" date="2022-03" db="EMBL/GenBank/DDBJ databases">
        <authorList>
            <person name="Macdonald S."/>
            <person name="Ahmed S."/>
            <person name="Newling K."/>
        </authorList>
    </citation>
    <scope>NUCLEOTIDE SEQUENCE [LARGE SCALE GENOMIC DNA]</scope>
</reference>
<organism evidence="2 3">
    <name type="scientific">Eruca vesicaria subsp. sativa</name>
    <name type="common">Garden rocket</name>
    <name type="synonym">Eruca sativa</name>
    <dbReference type="NCBI Taxonomy" id="29727"/>
    <lineage>
        <taxon>Eukaryota</taxon>
        <taxon>Viridiplantae</taxon>
        <taxon>Streptophyta</taxon>
        <taxon>Embryophyta</taxon>
        <taxon>Tracheophyta</taxon>
        <taxon>Spermatophyta</taxon>
        <taxon>Magnoliopsida</taxon>
        <taxon>eudicotyledons</taxon>
        <taxon>Gunneridae</taxon>
        <taxon>Pentapetalae</taxon>
        <taxon>rosids</taxon>
        <taxon>malvids</taxon>
        <taxon>Brassicales</taxon>
        <taxon>Brassicaceae</taxon>
        <taxon>Brassiceae</taxon>
        <taxon>Eruca</taxon>
    </lineage>
</organism>
<feature type="region of interest" description="Disordered" evidence="1">
    <location>
        <begin position="1"/>
        <end position="109"/>
    </location>
</feature>
<dbReference type="EMBL" id="CAKOAT010217376">
    <property type="protein sequence ID" value="CAH8356351.1"/>
    <property type="molecule type" value="Genomic_DNA"/>
</dbReference>
<feature type="compositionally biased region" description="Basic and acidic residues" evidence="1">
    <location>
        <begin position="37"/>
        <end position="56"/>
    </location>
</feature>
<dbReference type="Proteomes" id="UP001642260">
    <property type="component" value="Unassembled WGS sequence"/>
</dbReference>
<feature type="compositionally biased region" description="Basic residues" evidence="1">
    <location>
        <begin position="57"/>
        <end position="67"/>
    </location>
</feature>
<gene>
    <name evidence="2" type="ORF">ERUC_LOCUS22106</name>
</gene>
<dbReference type="AlphaFoldDB" id="A0ABC8KKQ8"/>
<sequence>MSRCFPFPPPGYEKKIRTDEADSLIKEKQKKHKKEKRDKEKKEGKDGKDKETSKDKHKERKEKHKERKDKDKEKSRTSDDRKAAGVLPNRHDGEKLVTNTLQNNGNGESKFIQDLARRIRDEEEATESQSVGKIRNGDERRINNIHKNFAMSKRPENGVCQVSSCTGQKGTEEVMFKPLEKKDQANKIDNHRKESVIMADMPLDSEGMKKSEPKYITNSSKEKKEEETKFINKTGQGKPKDVEGGPKLKERDVDIRNFRVQDRSRESGKNLTSEGILGKRKDLETNGFLLVNGSRPNKIQKSVGSPISSVENGRKLGACQTPLKPVSELQGTVCNPEAKEHRVNGFIKSQESKSHSPVSSVRVKENGEASAKKRPHSDLKYLDQILNVPKKEELHVVDETEEQEWLFGQSGVKLLKKPKTDSTASVDESLQVWNQALSIDSADIVALPYVVPF</sequence>
<name>A0ABC8KKQ8_ERUVS</name>
<comment type="caution">
    <text evidence="2">The sequence shown here is derived from an EMBL/GenBank/DDBJ whole genome shotgun (WGS) entry which is preliminary data.</text>
</comment>
<feature type="region of interest" description="Disordered" evidence="1">
    <location>
        <begin position="176"/>
        <end position="273"/>
    </location>
</feature>
<feature type="compositionally biased region" description="Basic and acidic residues" evidence="1">
    <location>
        <begin position="12"/>
        <end position="27"/>
    </location>
</feature>
<evidence type="ECO:0008006" key="4">
    <source>
        <dbReference type="Google" id="ProtNLM"/>
    </source>
</evidence>
<feature type="compositionally biased region" description="Basic and acidic residues" evidence="1">
    <location>
        <begin position="68"/>
        <end position="95"/>
    </location>
</feature>
<evidence type="ECO:0000313" key="2">
    <source>
        <dbReference type="EMBL" id="CAH8356351.1"/>
    </source>
</evidence>
<feature type="region of interest" description="Disordered" evidence="1">
    <location>
        <begin position="348"/>
        <end position="375"/>
    </location>
</feature>
<proteinExistence type="predicted"/>
<evidence type="ECO:0000256" key="1">
    <source>
        <dbReference type="SAM" id="MobiDB-lite"/>
    </source>
</evidence>
<feature type="compositionally biased region" description="Basic and acidic residues" evidence="1">
    <location>
        <begin position="362"/>
        <end position="375"/>
    </location>
</feature>
<feature type="compositionally biased region" description="Basic and acidic residues" evidence="1">
    <location>
        <begin position="176"/>
        <end position="195"/>
    </location>
</feature>
<accession>A0ABC8KKQ8</accession>
<feature type="compositionally biased region" description="Polar residues" evidence="1">
    <location>
        <begin position="97"/>
        <end position="107"/>
    </location>
</feature>